<accession>A0A8S3ZA06</accession>
<evidence type="ECO:0000256" key="4">
    <source>
        <dbReference type="ARBA" id="ARBA00023136"/>
    </source>
</evidence>
<evidence type="ECO:0000256" key="2">
    <source>
        <dbReference type="ARBA" id="ARBA00022692"/>
    </source>
</evidence>
<protein>
    <recommendedName>
        <fullName evidence="6">Sugar phosphate transporter domain-containing protein</fullName>
    </recommendedName>
</protein>
<dbReference type="GO" id="GO:0016020">
    <property type="term" value="C:membrane"/>
    <property type="evidence" value="ECO:0007669"/>
    <property type="project" value="UniProtKB-SubCell"/>
</dbReference>
<feature type="transmembrane region" description="Helical" evidence="5">
    <location>
        <begin position="154"/>
        <end position="174"/>
    </location>
</feature>
<dbReference type="InterPro" id="IPR050186">
    <property type="entry name" value="TPT_transporter"/>
</dbReference>
<dbReference type="EMBL" id="CAJHNH020002347">
    <property type="protein sequence ID" value="CAG5126394.1"/>
    <property type="molecule type" value="Genomic_DNA"/>
</dbReference>
<sequence>MDYNQSPLIQRIIAALFYGFSSMMIVVVNKLVLTSYNFPSFQVLALGQIISGIVVLYIAKMLRLITFPDLSWDTVRKVWPLPLVYIGNLLFGLGGTKKLSLPMFTVLRRFSILFTMIAEYYILNVRASWFVQMSVYLMILGAVIAAGTDLSFDLLGYTFILLNDVATAANGVYTKQKLEAKSLGKYGLLYYNSLIMFLPVLILTIYSGELIEAYMFEQWADPVFLFQFLLSCLMGFILNYSIIMCTACNSALTTTIVGVLKNLLVTYLGMFLGGDYVFSLTNFIGINISVCGSLLYTYVTFKQHPAALPTSVNKMGTEKLSSQRSER</sequence>
<feature type="transmembrane region" description="Helical" evidence="5">
    <location>
        <begin position="276"/>
        <end position="299"/>
    </location>
</feature>
<evidence type="ECO:0000259" key="6">
    <source>
        <dbReference type="Pfam" id="PF03151"/>
    </source>
</evidence>
<evidence type="ECO:0000256" key="3">
    <source>
        <dbReference type="ARBA" id="ARBA00022989"/>
    </source>
</evidence>
<feature type="non-terminal residue" evidence="7">
    <location>
        <position position="327"/>
    </location>
</feature>
<name>A0A8S3ZA06_9EUPU</name>
<dbReference type="Proteomes" id="UP000678393">
    <property type="component" value="Unassembled WGS sequence"/>
</dbReference>
<keyword evidence="2 5" id="KW-0812">Transmembrane</keyword>
<feature type="transmembrane region" description="Helical" evidence="5">
    <location>
        <begin position="12"/>
        <end position="32"/>
    </location>
</feature>
<evidence type="ECO:0000256" key="1">
    <source>
        <dbReference type="ARBA" id="ARBA00004141"/>
    </source>
</evidence>
<evidence type="ECO:0000256" key="5">
    <source>
        <dbReference type="SAM" id="Phobius"/>
    </source>
</evidence>
<gene>
    <name evidence="7" type="ORF">CUNI_LOCUS11952</name>
</gene>
<feature type="transmembrane region" description="Helical" evidence="5">
    <location>
        <begin position="78"/>
        <end position="95"/>
    </location>
</feature>
<dbReference type="InterPro" id="IPR004853">
    <property type="entry name" value="Sugar_P_trans_dom"/>
</dbReference>
<feature type="transmembrane region" description="Helical" evidence="5">
    <location>
        <begin position="38"/>
        <end position="58"/>
    </location>
</feature>
<dbReference type="OrthoDB" id="417037at2759"/>
<organism evidence="7 8">
    <name type="scientific">Candidula unifasciata</name>
    <dbReference type="NCBI Taxonomy" id="100452"/>
    <lineage>
        <taxon>Eukaryota</taxon>
        <taxon>Metazoa</taxon>
        <taxon>Spiralia</taxon>
        <taxon>Lophotrochozoa</taxon>
        <taxon>Mollusca</taxon>
        <taxon>Gastropoda</taxon>
        <taxon>Heterobranchia</taxon>
        <taxon>Euthyneura</taxon>
        <taxon>Panpulmonata</taxon>
        <taxon>Eupulmonata</taxon>
        <taxon>Stylommatophora</taxon>
        <taxon>Helicina</taxon>
        <taxon>Helicoidea</taxon>
        <taxon>Geomitridae</taxon>
        <taxon>Candidula</taxon>
    </lineage>
</organism>
<keyword evidence="8" id="KW-1185">Reference proteome</keyword>
<feature type="transmembrane region" description="Helical" evidence="5">
    <location>
        <begin position="219"/>
        <end position="238"/>
    </location>
</feature>
<evidence type="ECO:0000313" key="7">
    <source>
        <dbReference type="EMBL" id="CAG5126394.1"/>
    </source>
</evidence>
<proteinExistence type="predicted"/>
<keyword evidence="4 5" id="KW-0472">Membrane</keyword>
<evidence type="ECO:0000313" key="8">
    <source>
        <dbReference type="Proteomes" id="UP000678393"/>
    </source>
</evidence>
<feature type="transmembrane region" description="Helical" evidence="5">
    <location>
        <begin position="129"/>
        <end position="148"/>
    </location>
</feature>
<feature type="transmembrane region" description="Helical" evidence="5">
    <location>
        <begin position="250"/>
        <end position="270"/>
    </location>
</feature>
<dbReference type="Pfam" id="PF03151">
    <property type="entry name" value="TPT"/>
    <property type="match status" value="1"/>
</dbReference>
<dbReference type="AlphaFoldDB" id="A0A8S3ZA06"/>
<comment type="caution">
    <text evidence="7">The sequence shown here is derived from an EMBL/GenBank/DDBJ whole genome shotgun (WGS) entry which is preliminary data.</text>
</comment>
<feature type="transmembrane region" description="Helical" evidence="5">
    <location>
        <begin position="186"/>
        <end position="207"/>
    </location>
</feature>
<reference evidence="7" key="1">
    <citation type="submission" date="2021-04" db="EMBL/GenBank/DDBJ databases">
        <authorList>
            <consortium name="Molecular Ecology Group"/>
        </authorList>
    </citation>
    <scope>NUCLEOTIDE SEQUENCE</scope>
</reference>
<keyword evidence="3 5" id="KW-1133">Transmembrane helix</keyword>
<comment type="subcellular location">
    <subcellularLocation>
        <location evidence="1">Membrane</location>
        <topology evidence="1">Multi-pass membrane protein</topology>
    </subcellularLocation>
</comment>
<feature type="domain" description="Sugar phosphate transporter" evidence="6">
    <location>
        <begin position="15"/>
        <end position="296"/>
    </location>
</feature>
<dbReference type="PANTHER" id="PTHR11132">
    <property type="entry name" value="SOLUTE CARRIER FAMILY 35"/>
    <property type="match status" value="1"/>
</dbReference>